<dbReference type="InterPro" id="IPR050683">
    <property type="entry name" value="Bact_Polysacc_Export_ATP-bd"/>
</dbReference>
<evidence type="ECO:0000256" key="2">
    <source>
        <dbReference type="ARBA" id="ARBA00022448"/>
    </source>
</evidence>
<comment type="caution">
    <text evidence="6">The sequence shown here is derived from an EMBL/GenBank/DDBJ whole genome shotgun (WGS) entry which is preliminary data.</text>
</comment>
<reference evidence="6" key="1">
    <citation type="submission" date="2021-03" db="EMBL/GenBank/DDBJ databases">
        <title>The complete genome sequence of Acetobacter sp. TBRC 12339.</title>
        <authorList>
            <person name="Charoenyingcharoen P."/>
            <person name="Yukphan P."/>
        </authorList>
    </citation>
    <scope>NUCLEOTIDE SEQUENCE</scope>
    <source>
        <strain evidence="6">TBRC 12339</strain>
    </source>
</reference>
<dbReference type="EMBL" id="JAFVMH010000001">
    <property type="protein sequence ID" value="MBO1323549.1"/>
    <property type="molecule type" value="Genomic_DNA"/>
</dbReference>
<protein>
    <submittedName>
        <fullName evidence="6">ABC transporter ATP-binding protein</fullName>
    </submittedName>
</protein>
<keyword evidence="3" id="KW-0547">Nucleotide-binding</keyword>
<dbReference type="InterPro" id="IPR015860">
    <property type="entry name" value="ABC_transpr_TagH-like"/>
</dbReference>
<proteinExistence type="inferred from homology"/>
<comment type="similarity">
    <text evidence="1">Belongs to the ABC transporter superfamily.</text>
</comment>
<dbReference type="GO" id="GO:0140359">
    <property type="term" value="F:ABC-type transporter activity"/>
    <property type="evidence" value="ECO:0007669"/>
    <property type="project" value="InterPro"/>
</dbReference>
<evidence type="ECO:0000259" key="5">
    <source>
        <dbReference type="PROSITE" id="PS50893"/>
    </source>
</evidence>
<dbReference type="AlphaFoldDB" id="A0A939HKZ0"/>
<evidence type="ECO:0000256" key="1">
    <source>
        <dbReference type="ARBA" id="ARBA00005417"/>
    </source>
</evidence>
<dbReference type="PANTHER" id="PTHR46743">
    <property type="entry name" value="TEICHOIC ACIDS EXPORT ATP-BINDING PROTEIN TAGH"/>
    <property type="match status" value="1"/>
</dbReference>
<evidence type="ECO:0000256" key="4">
    <source>
        <dbReference type="ARBA" id="ARBA00022840"/>
    </source>
</evidence>
<dbReference type="InterPro" id="IPR003593">
    <property type="entry name" value="AAA+_ATPase"/>
</dbReference>
<evidence type="ECO:0000313" key="7">
    <source>
        <dbReference type="Proteomes" id="UP000664073"/>
    </source>
</evidence>
<gene>
    <name evidence="6" type="ORF">J2D77_00060</name>
</gene>
<dbReference type="GO" id="GO:0016887">
    <property type="term" value="F:ATP hydrolysis activity"/>
    <property type="evidence" value="ECO:0007669"/>
    <property type="project" value="InterPro"/>
</dbReference>
<dbReference type="RefSeq" id="WP_207843910.1">
    <property type="nucleotide sequence ID" value="NZ_JAFVMH010000001.1"/>
</dbReference>
<dbReference type="GO" id="GO:0005524">
    <property type="term" value="F:ATP binding"/>
    <property type="evidence" value="ECO:0007669"/>
    <property type="project" value="UniProtKB-KW"/>
</dbReference>
<organism evidence="6 7">
    <name type="scientific">Acetobacter garciniae</name>
    <dbReference type="NCBI Taxonomy" id="2817435"/>
    <lineage>
        <taxon>Bacteria</taxon>
        <taxon>Pseudomonadati</taxon>
        <taxon>Pseudomonadota</taxon>
        <taxon>Alphaproteobacteria</taxon>
        <taxon>Acetobacterales</taxon>
        <taxon>Acetobacteraceae</taxon>
        <taxon>Acetobacter</taxon>
    </lineage>
</organism>
<dbReference type="Proteomes" id="UP000664073">
    <property type="component" value="Unassembled WGS sequence"/>
</dbReference>
<evidence type="ECO:0000313" key="6">
    <source>
        <dbReference type="EMBL" id="MBO1323549.1"/>
    </source>
</evidence>
<keyword evidence="2" id="KW-0813">Transport</keyword>
<dbReference type="Gene3D" id="3.40.50.300">
    <property type="entry name" value="P-loop containing nucleotide triphosphate hydrolases"/>
    <property type="match status" value="1"/>
</dbReference>
<dbReference type="CDD" id="cd03220">
    <property type="entry name" value="ABC_KpsT_Wzt"/>
    <property type="match status" value="1"/>
</dbReference>
<dbReference type="InterPro" id="IPR003439">
    <property type="entry name" value="ABC_transporter-like_ATP-bd"/>
</dbReference>
<accession>A0A939HKZ0</accession>
<name>A0A939HKZ0_9PROT</name>
<dbReference type="Pfam" id="PF00005">
    <property type="entry name" value="ABC_tran"/>
    <property type="match status" value="1"/>
</dbReference>
<keyword evidence="7" id="KW-1185">Reference proteome</keyword>
<dbReference type="GO" id="GO:0016020">
    <property type="term" value="C:membrane"/>
    <property type="evidence" value="ECO:0007669"/>
    <property type="project" value="InterPro"/>
</dbReference>
<feature type="domain" description="ABC transporter" evidence="5">
    <location>
        <begin position="33"/>
        <end position="247"/>
    </location>
</feature>
<dbReference type="PANTHER" id="PTHR46743:SF2">
    <property type="entry name" value="TEICHOIC ACIDS EXPORT ATP-BINDING PROTEIN TAGH"/>
    <property type="match status" value="1"/>
</dbReference>
<evidence type="ECO:0000256" key="3">
    <source>
        <dbReference type="ARBA" id="ARBA00022741"/>
    </source>
</evidence>
<dbReference type="InterPro" id="IPR027417">
    <property type="entry name" value="P-loop_NTPase"/>
</dbReference>
<dbReference type="SUPFAM" id="SSF52540">
    <property type="entry name" value="P-loop containing nucleoside triphosphate hydrolases"/>
    <property type="match status" value="1"/>
</dbReference>
<keyword evidence="4 6" id="KW-0067">ATP-binding</keyword>
<dbReference type="PROSITE" id="PS50893">
    <property type="entry name" value="ABC_TRANSPORTER_2"/>
    <property type="match status" value="1"/>
</dbReference>
<sequence length="247" mass="26917">MAGIDVRDLEITFPLYHGDARHLRAMGELGAGTRFAHDARNRVVVQALRDVSFSLKPGDRLGLIGGNGAGKTTLLRALAGIYEPVGGSVTIRGTIGCLLDPQLGMDMELTGRENIRLRGMFAGLTRQQIADVEDNVEEFAALGSFMDLPMQTYSSGMTVRLSFALATAIMPDVLLMDEWFMAGDAAFRARARARLESLVSGADILVLSSHMSDIMAEWCNRLIWLDGGEIRMDGPTQAVLHAYENRS</sequence>
<dbReference type="SMART" id="SM00382">
    <property type="entry name" value="AAA"/>
    <property type="match status" value="1"/>
</dbReference>